<dbReference type="Proteomes" id="UP000186817">
    <property type="component" value="Unassembled WGS sequence"/>
</dbReference>
<name>A0A1Q9C3N3_SYMMI</name>
<dbReference type="AlphaFoldDB" id="A0A1Q9C3N3"/>
<sequence>MFPQSLNTCAAVTVITLVARSIDLGASVCSHARFGSLVGAGHDWSSPADATNR</sequence>
<reference evidence="1 2" key="1">
    <citation type="submission" date="2016-02" db="EMBL/GenBank/DDBJ databases">
        <title>Genome analysis of coral dinoflagellate symbionts highlights evolutionary adaptations to a symbiotic lifestyle.</title>
        <authorList>
            <person name="Aranda M."/>
            <person name="Li Y."/>
            <person name="Liew Y.J."/>
            <person name="Baumgarten S."/>
            <person name="Simakov O."/>
            <person name="Wilson M."/>
            <person name="Piel J."/>
            <person name="Ashoor H."/>
            <person name="Bougouffa S."/>
            <person name="Bajic V.B."/>
            <person name="Ryu T."/>
            <person name="Ravasi T."/>
            <person name="Bayer T."/>
            <person name="Micklem G."/>
            <person name="Kim H."/>
            <person name="Bhak J."/>
            <person name="Lajeunesse T.C."/>
            <person name="Voolstra C.R."/>
        </authorList>
    </citation>
    <scope>NUCLEOTIDE SEQUENCE [LARGE SCALE GENOMIC DNA]</scope>
    <source>
        <strain evidence="1 2">CCMP2467</strain>
    </source>
</reference>
<accession>A0A1Q9C3N3</accession>
<gene>
    <name evidence="1" type="ORF">AK812_SmicGene42402</name>
</gene>
<evidence type="ECO:0000313" key="2">
    <source>
        <dbReference type="Proteomes" id="UP000186817"/>
    </source>
</evidence>
<dbReference type="EMBL" id="LSRX01001750">
    <property type="protein sequence ID" value="OLP77527.1"/>
    <property type="molecule type" value="Genomic_DNA"/>
</dbReference>
<keyword evidence="2" id="KW-1185">Reference proteome</keyword>
<proteinExistence type="predicted"/>
<comment type="caution">
    <text evidence="1">The sequence shown here is derived from an EMBL/GenBank/DDBJ whole genome shotgun (WGS) entry which is preliminary data.</text>
</comment>
<feature type="non-terminal residue" evidence="1">
    <location>
        <position position="53"/>
    </location>
</feature>
<protein>
    <submittedName>
        <fullName evidence="1">Uncharacterized protein</fullName>
    </submittedName>
</protein>
<organism evidence="1 2">
    <name type="scientific">Symbiodinium microadriaticum</name>
    <name type="common">Dinoflagellate</name>
    <name type="synonym">Zooxanthella microadriatica</name>
    <dbReference type="NCBI Taxonomy" id="2951"/>
    <lineage>
        <taxon>Eukaryota</taxon>
        <taxon>Sar</taxon>
        <taxon>Alveolata</taxon>
        <taxon>Dinophyceae</taxon>
        <taxon>Suessiales</taxon>
        <taxon>Symbiodiniaceae</taxon>
        <taxon>Symbiodinium</taxon>
    </lineage>
</organism>
<evidence type="ECO:0000313" key="1">
    <source>
        <dbReference type="EMBL" id="OLP77527.1"/>
    </source>
</evidence>